<dbReference type="AlphaFoldDB" id="A0A8X7UCY8"/>
<dbReference type="EMBL" id="JAAMPC010000012">
    <property type="protein sequence ID" value="KAG2274097.1"/>
    <property type="molecule type" value="Genomic_DNA"/>
</dbReference>
<gene>
    <name evidence="1" type="ORF">Bca52824_056652</name>
</gene>
<dbReference type="Proteomes" id="UP000886595">
    <property type="component" value="Unassembled WGS sequence"/>
</dbReference>
<evidence type="ECO:0000313" key="2">
    <source>
        <dbReference type="Proteomes" id="UP000886595"/>
    </source>
</evidence>
<comment type="caution">
    <text evidence="1">The sequence shown here is derived from an EMBL/GenBank/DDBJ whole genome shotgun (WGS) entry which is preliminary data.</text>
</comment>
<organism evidence="1 2">
    <name type="scientific">Brassica carinata</name>
    <name type="common">Ethiopian mustard</name>
    <name type="synonym">Abyssinian cabbage</name>
    <dbReference type="NCBI Taxonomy" id="52824"/>
    <lineage>
        <taxon>Eukaryota</taxon>
        <taxon>Viridiplantae</taxon>
        <taxon>Streptophyta</taxon>
        <taxon>Embryophyta</taxon>
        <taxon>Tracheophyta</taxon>
        <taxon>Spermatophyta</taxon>
        <taxon>Magnoliopsida</taxon>
        <taxon>eudicotyledons</taxon>
        <taxon>Gunneridae</taxon>
        <taxon>Pentapetalae</taxon>
        <taxon>rosids</taxon>
        <taxon>malvids</taxon>
        <taxon>Brassicales</taxon>
        <taxon>Brassicaceae</taxon>
        <taxon>Brassiceae</taxon>
        <taxon>Brassica</taxon>
    </lineage>
</organism>
<sequence length="125" mass="14213">MAPNKGTFLMICEQPVKSHFKGAEIVTFSEPWGKAAHATRHHIRVGKRAAGIHQVTWTRSVSILYENWRLLTRTLLQIPLSTKSSIAKGSYFQPYWTHTSSWHKAMQKEVLNIASLCQPENLTTP</sequence>
<evidence type="ECO:0000313" key="1">
    <source>
        <dbReference type="EMBL" id="KAG2274097.1"/>
    </source>
</evidence>
<name>A0A8X7UCY8_BRACI</name>
<accession>A0A8X7UCY8</accession>
<protein>
    <submittedName>
        <fullName evidence="1">Uncharacterized protein</fullName>
    </submittedName>
</protein>
<reference evidence="1 2" key="1">
    <citation type="submission" date="2020-02" db="EMBL/GenBank/DDBJ databases">
        <authorList>
            <person name="Ma Q."/>
            <person name="Huang Y."/>
            <person name="Song X."/>
            <person name="Pei D."/>
        </authorList>
    </citation>
    <scope>NUCLEOTIDE SEQUENCE [LARGE SCALE GENOMIC DNA]</scope>
    <source>
        <strain evidence="1">Sxm20200214</strain>
        <tissue evidence="1">Leaf</tissue>
    </source>
</reference>
<proteinExistence type="predicted"/>
<keyword evidence="2" id="KW-1185">Reference proteome</keyword>